<feature type="transmembrane region" description="Helical" evidence="7">
    <location>
        <begin position="134"/>
        <end position="154"/>
    </location>
</feature>
<dbReference type="Proteomes" id="UP000332933">
    <property type="component" value="Unassembled WGS sequence"/>
</dbReference>
<proteinExistence type="inferred from homology"/>
<name>A0A485L190_9STRA</name>
<evidence type="ECO:0000313" key="10">
    <source>
        <dbReference type="Proteomes" id="UP000332933"/>
    </source>
</evidence>
<evidence type="ECO:0000256" key="7">
    <source>
        <dbReference type="SAM" id="Phobius"/>
    </source>
</evidence>
<keyword evidence="4 7" id="KW-0812">Transmembrane</keyword>
<feature type="transmembrane region" description="Helical" evidence="7">
    <location>
        <begin position="198"/>
        <end position="220"/>
    </location>
</feature>
<dbReference type="GO" id="GO:0016020">
    <property type="term" value="C:membrane"/>
    <property type="evidence" value="ECO:0007669"/>
    <property type="project" value="UniProtKB-SubCell"/>
</dbReference>
<feature type="transmembrane region" description="Helical" evidence="7">
    <location>
        <begin position="295"/>
        <end position="315"/>
    </location>
</feature>
<evidence type="ECO:0000256" key="4">
    <source>
        <dbReference type="ARBA" id="ARBA00022692"/>
    </source>
</evidence>
<dbReference type="EMBL" id="CAADRA010005503">
    <property type="protein sequence ID" value="VFT90642.1"/>
    <property type="molecule type" value="Genomic_DNA"/>
</dbReference>
<organism evidence="9 10">
    <name type="scientific">Aphanomyces stellatus</name>
    <dbReference type="NCBI Taxonomy" id="120398"/>
    <lineage>
        <taxon>Eukaryota</taxon>
        <taxon>Sar</taxon>
        <taxon>Stramenopiles</taxon>
        <taxon>Oomycota</taxon>
        <taxon>Saprolegniomycetes</taxon>
        <taxon>Saprolegniales</taxon>
        <taxon>Verrucalvaceae</taxon>
        <taxon>Aphanomyces</taxon>
    </lineage>
</organism>
<feature type="transmembrane region" description="Helical" evidence="7">
    <location>
        <begin position="39"/>
        <end position="61"/>
    </location>
</feature>
<dbReference type="OrthoDB" id="416555at2759"/>
<evidence type="ECO:0000256" key="2">
    <source>
        <dbReference type="ARBA" id="ARBA00006690"/>
    </source>
</evidence>
<evidence type="ECO:0000256" key="6">
    <source>
        <dbReference type="ARBA" id="ARBA00023136"/>
    </source>
</evidence>
<sequence>MIKKCLQESKLAIAVVVLVLARCVDRVINARVTYDYPQYLWYLANIISPVAFLFICWPVVWYKLSFTDDITPAMKAVPHYKYVIMSFLDMASSLLSTVPIPHIGGNLSNVLGQLGLPFTMILSRVLLQTRYKMAHVVGAIMVFYGALVCMIPIFRGEEALNSPDPAPLWILLYVLSCVPSSGANVYKEISLKDVDLDIWYANAWISVYQVVWGLLTMWTIRLPAFSDPPVEWADFPSYVASAHKCFFGQPTTFNGVASACDGAIFVTYLQYLLFNVIFNNVNGTSMMYIFREGSSVMFVISSAVCLPLTDILYMIPALAGPLAKQKFTIFDGFALFIILLGMFVYHSEKEERVTADHTFEPKSPAVYKSPSVRGIELRRKLPASRSGMKAVAGYGTVRSTDSDRGVGNAV</sequence>
<feature type="transmembrane region" description="Helical" evidence="7">
    <location>
        <begin position="110"/>
        <end position="127"/>
    </location>
</feature>
<evidence type="ECO:0000256" key="5">
    <source>
        <dbReference type="ARBA" id="ARBA00022989"/>
    </source>
</evidence>
<reference evidence="8" key="2">
    <citation type="submission" date="2019-06" db="EMBL/GenBank/DDBJ databases">
        <title>Genomics analysis of Aphanomyces spp. identifies a new class of oomycete effector associated with host adaptation.</title>
        <authorList>
            <person name="Gaulin E."/>
        </authorList>
    </citation>
    <scope>NUCLEOTIDE SEQUENCE</scope>
    <source>
        <strain evidence="8">CBS 578.67</strain>
    </source>
</reference>
<keyword evidence="10" id="KW-1185">Reference proteome</keyword>
<feature type="transmembrane region" description="Helical" evidence="7">
    <location>
        <begin position="166"/>
        <end position="186"/>
    </location>
</feature>
<dbReference type="PANTHER" id="PTHR31326:SF1">
    <property type="entry name" value="PROTEIN CLT2, CHLOROPLASTIC"/>
    <property type="match status" value="1"/>
</dbReference>
<dbReference type="Pfam" id="PF08627">
    <property type="entry name" value="CRT-like"/>
    <property type="match status" value="1"/>
</dbReference>
<evidence type="ECO:0000313" key="8">
    <source>
        <dbReference type="EMBL" id="KAF0695376.1"/>
    </source>
</evidence>
<accession>A0A485L190</accession>
<comment type="subcellular location">
    <subcellularLocation>
        <location evidence="1">Membrane</location>
        <topology evidence="1">Multi-pass membrane protein</topology>
    </subcellularLocation>
</comment>
<feature type="transmembrane region" description="Helical" evidence="7">
    <location>
        <begin position="256"/>
        <end position="274"/>
    </location>
</feature>
<keyword evidence="5 7" id="KW-1133">Transmembrane helix</keyword>
<evidence type="ECO:0000313" key="9">
    <source>
        <dbReference type="EMBL" id="VFT90642.1"/>
    </source>
</evidence>
<comment type="similarity">
    <text evidence="2">Belongs to the CRT-like transporter family.</text>
</comment>
<evidence type="ECO:0000256" key="1">
    <source>
        <dbReference type="ARBA" id="ARBA00004141"/>
    </source>
</evidence>
<reference evidence="9 10" key="1">
    <citation type="submission" date="2019-03" db="EMBL/GenBank/DDBJ databases">
        <authorList>
            <person name="Gaulin E."/>
            <person name="Dumas B."/>
        </authorList>
    </citation>
    <scope>NUCLEOTIDE SEQUENCE [LARGE SCALE GENOMIC DNA]</scope>
    <source>
        <strain evidence="9">CBS 568.67</strain>
    </source>
</reference>
<dbReference type="EMBL" id="VJMH01005482">
    <property type="protein sequence ID" value="KAF0695376.1"/>
    <property type="molecule type" value="Genomic_DNA"/>
</dbReference>
<dbReference type="PANTHER" id="PTHR31326">
    <property type="entry name" value="PROTEIN CLT2, CHLOROPLASTIC"/>
    <property type="match status" value="1"/>
</dbReference>
<protein>
    <submittedName>
        <fullName evidence="9">Aste57867_13810 protein</fullName>
    </submittedName>
</protein>
<evidence type="ECO:0000256" key="3">
    <source>
        <dbReference type="ARBA" id="ARBA00022448"/>
    </source>
</evidence>
<dbReference type="AlphaFoldDB" id="A0A485L190"/>
<keyword evidence="3" id="KW-0813">Transport</keyword>
<keyword evidence="6 7" id="KW-0472">Membrane</keyword>
<gene>
    <name evidence="9" type="primary">Aste57867_13810</name>
    <name evidence="8" type="ORF">As57867_013760</name>
    <name evidence="9" type="ORF">ASTE57867_13810</name>
</gene>
<feature type="transmembrane region" description="Helical" evidence="7">
    <location>
        <begin position="327"/>
        <end position="345"/>
    </location>
</feature>
<dbReference type="InterPro" id="IPR013936">
    <property type="entry name" value="CRT-like"/>
</dbReference>